<comment type="catalytic activity">
    <reaction evidence="11">
        <text>L-isoleucine + 2-oxoglutarate = (S)-3-methyl-2-oxopentanoate + L-glutamate</text>
        <dbReference type="Rhea" id="RHEA:24801"/>
        <dbReference type="ChEBI" id="CHEBI:16810"/>
        <dbReference type="ChEBI" id="CHEBI:29985"/>
        <dbReference type="ChEBI" id="CHEBI:35146"/>
        <dbReference type="ChEBI" id="CHEBI:58045"/>
        <dbReference type="EC" id="2.6.1.42"/>
    </reaction>
</comment>
<keyword evidence="4 11" id="KW-0028">Amino-acid biosynthesis</keyword>
<comment type="catalytic activity">
    <reaction evidence="11">
        <text>L-leucine + 2-oxoglutarate = 4-methyl-2-oxopentanoate + L-glutamate</text>
        <dbReference type="Rhea" id="RHEA:18321"/>
        <dbReference type="ChEBI" id="CHEBI:16810"/>
        <dbReference type="ChEBI" id="CHEBI:17865"/>
        <dbReference type="ChEBI" id="CHEBI:29985"/>
        <dbReference type="ChEBI" id="CHEBI:57427"/>
        <dbReference type="EC" id="2.6.1.42"/>
    </reaction>
</comment>
<comment type="similarity">
    <text evidence="2 9">Belongs to the class-IV pyridoxal-phosphate-dependent aminotransferase family.</text>
</comment>
<evidence type="ECO:0000256" key="9">
    <source>
        <dbReference type="RuleBase" id="RU004106"/>
    </source>
</evidence>
<dbReference type="PANTHER" id="PTHR11825:SF44">
    <property type="entry name" value="BRANCHED-CHAIN-AMINO-ACID AMINOTRANSFERASE"/>
    <property type="match status" value="1"/>
</dbReference>
<dbReference type="OrthoDB" id="1732691at2759"/>
<dbReference type="GO" id="GO:1901705">
    <property type="term" value="P:L-isoleucine biosynthetic process"/>
    <property type="evidence" value="ECO:0007669"/>
    <property type="project" value="EnsemblFungi"/>
</dbReference>
<reference evidence="12 13" key="1">
    <citation type="journal article" date="2013" name="Curr. Biol.">
        <title>Shared signatures of parasitism and phylogenomics unite Cryptomycota and microsporidia.</title>
        <authorList>
            <person name="James T.Y."/>
            <person name="Pelin A."/>
            <person name="Bonen L."/>
            <person name="Ahrendt S."/>
            <person name="Sain D."/>
            <person name="Corradi N."/>
            <person name="Stajich J.E."/>
        </authorList>
    </citation>
    <scope>NUCLEOTIDE SEQUENCE [LARGE SCALE GENOMIC DNA]</scope>
    <source>
        <strain evidence="12 13">CSF55</strain>
    </source>
</reference>
<dbReference type="NCBIfam" id="NF009897">
    <property type="entry name" value="PRK13357.1"/>
    <property type="match status" value="1"/>
</dbReference>
<dbReference type="PROSITE" id="PS00770">
    <property type="entry name" value="AA_TRANSFER_CLASS_4"/>
    <property type="match status" value="1"/>
</dbReference>
<dbReference type="GO" id="GO:0052654">
    <property type="term" value="F:L-leucine-2-oxoglutarate transaminase activity"/>
    <property type="evidence" value="ECO:0007669"/>
    <property type="project" value="EnsemblFungi"/>
</dbReference>
<dbReference type="GO" id="GO:0005759">
    <property type="term" value="C:mitochondrial matrix"/>
    <property type="evidence" value="ECO:0007669"/>
    <property type="project" value="EnsemblFungi"/>
</dbReference>
<name>A0A075AZJ7_ROZAC</name>
<keyword evidence="5 11" id="KW-0808">Transferase</keyword>
<accession>A0A075AZJ7</accession>
<comment type="cofactor">
    <cofactor evidence="1 10">
        <name>pyridoxal 5'-phosphate</name>
        <dbReference type="ChEBI" id="CHEBI:597326"/>
    </cofactor>
</comment>
<feature type="modified residue" description="N6-(pyridoxal phosphate)lysine" evidence="8">
    <location>
        <position position="165"/>
    </location>
</feature>
<gene>
    <name evidence="12" type="ORF">O9G_003162</name>
</gene>
<evidence type="ECO:0000256" key="5">
    <source>
        <dbReference type="ARBA" id="ARBA00022679"/>
    </source>
</evidence>
<evidence type="ECO:0000256" key="8">
    <source>
        <dbReference type="PIRSR" id="PIRSR006468-1"/>
    </source>
</evidence>
<dbReference type="HOGENOM" id="CLU_031922_0_2_1"/>
<dbReference type="FunFam" id="3.20.10.10:FF:000004">
    <property type="entry name" value="Branched-chain-amino-acid aminotransferase"/>
    <property type="match status" value="1"/>
</dbReference>
<dbReference type="GO" id="GO:0052656">
    <property type="term" value="F:L-isoleucine-2-oxoglutarate transaminase activity"/>
    <property type="evidence" value="ECO:0007669"/>
    <property type="project" value="EnsemblFungi"/>
</dbReference>
<dbReference type="InterPro" id="IPR033939">
    <property type="entry name" value="BCAT_family"/>
</dbReference>
<keyword evidence="6 10" id="KW-0663">Pyridoxal phosphate</keyword>
<dbReference type="EC" id="2.6.1.42" evidence="11"/>
<dbReference type="InterPro" id="IPR018300">
    <property type="entry name" value="Aminotrans_IV_CS"/>
</dbReference>
<evidence type="ECO:0000256" key="6">
    <source>
        <dbReference type="ARBA" id="ARBA00022898"/>
    </source>
</evidence>
<keyword evidence="7 11" id="KW-0100">Branched-chain amino acid biosynthesis</keyword>
<comment type="catalytic activity">
    <reaction evidence="11">
        <text>L-valine + 2-oxoglutarate = 3-methyl-2-oxobutanoate + L-glutamate</text>
        <dbReference type="Rhea" id="RHEA:24813"/>
        <dbReference type="ChEBI" id="CHEBI:11851"/>
        <dbReference type="ChEBI" id="CHEBI:16810"/>
        <dbReference type="ChEBI" id="CHEBI:29985"/>
        <dbReference type="ChEBI" id="CHEBI:57762"/>
        <dbReference type="EC" id="2.6.1.42"/>
    </reaction>
</comment>
<dbReference type="PANTHER" id="PTHR11825">
    <property type="entry name" value="SUBGROUP IIII AMINOTRANSFERASE"/>
    <property type="match status" value="1"/>
</dbReference>
<dbReference type="EMBL" id="KE560993">
    <property type="protein sequence ID" value="EPZ34082.1"/>
    <property type="molecule type" value="Genomic_DNA"/>
</dbReference>
<dbReference type="Gene3D" id="3.20.10.10">
    <property type="entry name" value="D-amino Acid Aminotransferase, subunit A, domain 2"/>
    <property type="match status" value="1"/>
</dbReference>
<sequence>MLEIDWSQKSGWEKPTIHEFANLNLSPASVVFHYGSECFEGLKAYKDKNGEIRMFRPMKNMDRLYLSAERLALPTFDKNEVLECMKKLVKIDSSWIPRERGYSLYIRPTLIATQDTLGVGPSAKAKFFTIMSPVGPYFKSGFAPVSLVADNRYARAWPGGVGSFKVGGNYAPCIKPQLEAATKGYHQNLWLFGEELTEVGTMNCFVFWKNENGERELITPHLDGTILPGVTRDSILTLTREWKEFKVTEGRITMSQLIRAIKENRLIEMFGAGTACIVCPIERINYKGIDYKIPIDENLKAGKLTKRLMDTILAIQYGEVDHEWSIKL</sequence>
<evidence type="ECO:0000256" key="2">
    <source>
        <dbReference type="ARBA" id="ARBA00009320"/>
    </source>
</evidence>
<evidence type="ECO:0000256" key="3">
    <source>
        <dbReference type="ARBA" id="ARBA00022576"/>
    </source>
</evidence>
<dbReference type="AlphaFoldDB" id="A0A075AZJ7"/>
<dbReference type="InterPro" id="IPR036038">
    <property type="entry name" value="Aminotransferase-like"/>
</dbReference>
<dbReference type="SUPFAM" id="SSF56752">
    <property type="entry name" value="D-aminoacid aminotransferase-like PLP-dependent enzymes"/>
    <property type="match status" value="1"/>
</dbReference>
<evidence type="ECO:0000313" key="13">
    <source>
        <dbReference type="Proteomes" id="UP000030755"/>
    </source>
</evidence>
<dbReference type="Gene3D" id="3.30.470.10">
    <property type="match status" value="1"/>
</dbReference>
<dbReference type="InterPro" id="IPR001544">
    <property type="entry name" value="Aminotrans_IV"/>
</dbReference>
<evidence type="ECO:0000256" key="1">
    <source>
        <dbReference type="ARBA" id="ARBA00001933"/>
    </source>
</evidence>
<dbReference type="InterPro" id="IPR043132">
    <property type="entry name" value="BCAT-like_C"/>
</dbReference>
<dbReference type="PIRSF" id="PIRSF006468">
    <property type="entry name" value="BCAT1"/>
    <property type="match status" value="1"/>
</dbReference>
<dbReference type="Proteomes" id="UP000030755">
    <property type="component" value="Unassembled WGS sequence"/>
</dbReference>
<keyword evidence="13" id="KW-1185">Reference proteome</keyword>
<dbReference type="CDD" id="cd01557">
    <property type="entry name" value="BCAT_beta_family"/>
    <property type="match status" value="1"/>
</dbReference>
<organism evidence="12 13">
    <name type="scientific">Rozella allomycis (strain CSF55)</name>
    <dbReference type="NCBI Taxonomy" id="988480"/>
    <lineage>
        <taxon>Eukaryota</taxon>
        <taxon>Fungi</taxon>
        <taxon>Fungi incertae sedis</taxon>
        <taxon>Cryptomycota</taxon>
        <taxon>Cryptomycota incertae sedis</taxon>
        <taxon>Rozella</taxon>
    </lineage>
</organism>
<evidence type="ECO:0000256" key="7">
    <source>
        <dbReference type="ARBA" id="ARBA00023304"/>
    </source>
</evidence>
<dbReference type="Pfam" id="PF01063">
    <property type="entry name" value="Aminotran_4"/>
    <property type="match status" value="1"/>
</dbReference>
<evidence type="ECO:0000256" key="10">
    <source>
        <dbReference type="RuleBase" id="RU004516"/>
    </source>
</evidence>
<dbReference type="GO" id="GO:0009098">
    <property type="term" value="P:L-leucine biosynthetic process"/>
    <property type="evidence" value="ECO:0007669"/>
    <property type="project" value="EnsemblFungi"/>
</dbReference>
<dbReference type="InterPro" id="IPR005786">
    <property type="entry name" value="B_amino_transII"/>
</dbReference>
<dbReference type="GO" id="GO:0052655">
    <property type="term" value="F:L-valine-2-oxoglutarate transaminase activity"/>
    <property type="evidence" value="ECO:0007669"/>
    <property type="project" value="EnsemblFungi"/>
</dbReference>
<keyword evidence="3 11" id="KW-0032">Aminotransferase</keyword>
<evidence type="ECO:0000256" key="4">
    <source>
        <dbReference type="ARBA" id="ARBA00022605"/>
    </source>
</evidence>
<dbReference type="InterPro" id="IPR043131">
    <property type="entry name" value="BCAT-like_N"/>
</dbReference>
<dbReference type="OMA" id="LTEVFAC"/>
<proteinExistence type="inferred from homology"/>
<protein>
    <recommendedName>
        <fullName evidence="11">Branched-chain-amino-acid aminotransferase</fullName>
        <ecNumber evidence="11">2.6.1.42</ecNumber>
    </recommendedName>
</protein>
<dbReference type="GO" id="GO:0009099">
    <property type="term" value="P:L-valine biosynthetic process"/>
    <property type="evidence" value="ECO:0007669"/>
    <property type="project" value="EnsemblFungi"/>
</dbReference>
<evidence type="ECO:0000313" key="12">
    <source>
        <dbReference type="EMBL" id="EPZ34082.1"/>
    </source>
</evidence>
<dbReference type="STRING" id="988480.A0A075AZJ7"/>
<evidence type="ECO:0000256" key="11">
    <source>
        <dbReference type="RuleBase" id="RU004517"/>
    </source>
</evidence>
<dbReference type="NCBIfam" id="TIGR01123">
    <property type="entry name" value="ilvE_II"/>
    <property type="match status" value="1"/>
</dbReference>